<evidence type="ECO:0000313" key="2">
    <source>
        <dbReference type="Proteomes" id="UP001054945"/>
    </source>
</evidence>
<sequence length="106" mass="11368">MSWLLNNLGSPAGAVLNGIYMNYNLATESTASVGTVSSVGFSFVFPNIASSVLARGFNVGTSIHSSHEPERMEVLALPTGKGRLTGGRKLPMGYRYQQKRVFLCIA</sequence>
<proteinExistence type="predicted"/>
<accession>A0AAV4YF16</accession>
<dbReference type="Proteomes" id="UP001054945">
    <property type="component" value="Unassembled WGS sequence"/>
</dbReference>
<dbReference type="EMBL" id="BPLR01019186">
    <property type="protein sequence ID" value="GIZ04991.1"/>
    <property type="molecule type" value="Genomic_DNA"/>
</dbReference>
<dbReference type="AlphaFoldDB" id="A0AAV4YF16"/>
<comment type="caution">
    <text evidence="1">The sequence shown here is derived from an EMBL/GenBank/DDBJ whole genome shotgun (WGS) entry which is preliminary data.</text>
</comment>
<evidence type="ECO:0000313" key="1">
    <source>
        <dbReference type="EMBL" id="GIZ04991.1"/>
    </source>
</evidence>
<gene>
    <name evidence="1" type="ORF">CEXT_100051</name>
</gene>
<reference evidence="1 2" key="1">
    <citation type="submission" date="2021-06" db="EMBL/GenBank/DDBJ databases">
        <title>Caerostris extrusa draft genome.</title>
        <authorList>
            <person name="Kono N."/>
            <person name="Arakawa K."/>
        </authorList>
    </citation>
    <scope>NUCLEOTIDE SEQUENCE [LARGE SCALE GENOMIC DNA]</scope>
</reference>
<keyword evidence="2" id="KW-1185">Reference proteome</keyword>
<organism evidence="1 2">
    <name type="scientific">Caerostris extrusa</name>
    <name type="common">Bark spider</name>
    <name type="synonym">Caerostris bankana</name>
    <dbReference type="NCBI Taxonomy" id="172846"/>
    <lineage>
        <taxon>Eukaryota</taxon>
        <taxon>Metazoa</taxon>
        <taxon>Ecdysozoa</taxon>
        <taxon>Arthropoda</taxon>
        <taxon>Chelicerata</taxon>
        <taxon>Arachnida</taxon>
        <taxon>Araneae</taxon>
        <taxon>Araneomorphae</taxon>
        <taxon>Entelegynae</taxon>
        <taxon>Araneoidea</taxon>
        <taxon>Araneidae</taxon>
        <taxon>Caerostris</taxon>
    </lineage>
</organism>
<name>A0AAV4YF16_CAEEX</name>
<protein>
    <submittedName>
        <fullName evidence="1">Uncharacterized protein</fullName>
    </submittedName>
</protein>